<feature type="compositionally biased region" description="Basic and acidic residues" evidence="1">
    <location>
        <begin position="197"/>
        <end position="217"/>
    </location>
</feature>
<organism evidence="2 3">
    <name type="scientific">Atractosteus spatula</name>
    <name type="common">Alligator gar</name>
    <name type="synonym">Lepisosteus spatula</name>
    <dbReference type="NCBI Taxonomy" id="7917"/>
    <lineage>
        <taxon>Eukaryota</taxon>
        <taxon>Metazoa</taxon>
        <taxon>Chordata</taxon>
        <taxon>Craniata</taxon>
        <taxon>Vertebrata</taxon>
        <taxon>Euteleostomi</taxon>
        <taxon>Actinopterygii</taxon>
        <taxon>Neopterygii</taxon>
        <taxon>Holostei</taxon>
        <taxon>Semionotiformes</taxon>
        <taxon>Lepisosteidae</taxon>
        <taxon>Atractosteus</taxon>
    </lineage>
</organism>
<gene>
    <name evidence="2" type="primary">Aatk_0</name>
    <name evidence="2" type="ORF">GTO95_0007270</name>
</gene>
<dbReference type="PANTHER" id="PTHR24417:SF2">
    <property type="entry name" value="SERINE_THREONINE-PROTEIN KINASE LMTK3"/>
    <property type="match status" value="1"/>
</dbReference>
<feature type="non-terminal residue" evidence="2">
    <location>
        <position position="800"/>
    </location>
</feature>
<dbReference type="PANTHER" id="PTHR24417">
    <property type="entry name" value="SERINE/THREONINE-PROTEIN KINASE LMTK1"/>
    <property type="match status" value="1"/>
</dbReference>
<comment type="caution">
    <text evidence="2">The sequence shown here is derived from an EMBL/GenBank/DDBJ whole genome shotgun (WGS) entry which is preliminary data.</text>
</comment>
<feature type="compositionally biased region" description="Low complexity" evidence="1">
    <location>
        <begin position="115"/>
        <end position="130"/>
    </location>
</feature>
<name>A0A8J7TIH8_ATRSP</name>
<protein>
    <submittedName>
        <fullName evidence="2">LMTK1 kinase</fullName>
    </submittedName>
</protein>
<feature type="compositionally biased region" description="Basic and acidic residues" evidence="1">
    <location>
        <begin position="139"/>
        <end position="168"/>
    </location>
</feature>
<proteinExistence type="predicted"/>
<feature type="compositionally biased region" description="Low complexity" evidence="1">
    <location>
        <begin position="1"/>
        <end position="15"/>
    </location>
</feature>
<feature type="non-terminal residue" evidence="2">
    <location>
        <position position="1"/>
    </location>
</feature>
<dbReference type="GO" id="GO:0004672">
    <property type="term" value="F:protein kinase activity"/>
    <property type="evidence" value="ECO:0007669"/>
    <property type="project" value="TreeGrafter"/>
</dbReference>
<evidence type="ECO:0000313" key="2">
    <source>
        <dbReference type="EMBL" id="MBN3325073.1"/>
    </source>
</evidence>
<dbReference type="Proteomes" id="UP000736164">
    <property type="component" value="Unassembled WGS sequence"/>
</dbReference>
<dbReference type="EMBL" id="JAAWVO010073909">
    <property type="protein sequence ID" value="MBN3325073.1"/>
    <property type="molecule type" value="Genomic_DNA"/>
</dbReference>
<sequence length="800" mass="84062">MGVWKEGSGSESSAAPEFQLRDASELGPRGPQGPGEDEPPEPDSQKPLSQGVEPAGSGATGAPEEPGGLERAPSPAENDQWAAGEGSPGAREVTGDVGRGLWAEKENDELAGGEPHPALLQGLAGPGAAANDETLGSHAQERPRDALGPHPEVRQEENAEIPEARSEGDGAGGREGSSPEPENLENPGAFPAAPRVSDGRGPDASRVAERDGNRESCSRPVDAGGENQDFSERAGPDPGRTGEAGSGPRPLTESREQAAEGPGVVGNQECGPRHPLGEIGSREIRPEHDGEPLEGADCGLSQVSHTPALSAGSPEAVPGERPSPPPARDASPPAVPSGSGIAPSRRSRPEDLSWRDRDVFGQLSGWQAGAEEAGPLDAARRPLGCLWRDLEEEPLEDFETLERLCLQGEEAAGDGGLLGGLFLESLGLGEEPAGKTDRGGTERPPGGHEPRASAEEGSRSLGANSGRSAGVPADSGAGSRRSRAAPESSHHSDKRGQRSLSKLPAKNGLMMQVCQERLQFTLSENVSRNVLWGAPVSEAVQLRPWGQPDDRERDTKERRCDVTFESPKDSNFEPHAAQLPGKVEDIHAAVSDPAVMIGRDAGVTPPLPVTNQSMKAKLARLSLSLPPLALSLPVSPSPCRGFWEGAEEGVRGGRRGRGSDPDEEEEEEEDEEGTGRVIVVTETDVERRLGLRSLLKSPREPMEKEREGEKDRSRNVSFFDDVTVYLFDQETPTNELSSGSAPTSPTPSCDVTGDPASRTQELGVRGAREDPAIGAGGAESRLPAPPSRFTVSPAHDPHLV</sequence>
<evidence type="ECO:0000256" key="1">
    <source>
        <dbReference type="SAM" id="MobiDB-lite"/>
    </source>
</evidence>
<feature type="compositionally biased region" description="Acidic residues" evidence="1">
    <location>
        <begin position="661"/>
        <end position="672"/>
    </location>
</feature>
<feature type="compositionally biased region" description="Basic and acidic residues" evidence="1">
    <location>
        <begin position="347"/>
        <end position="356"/>
    </location>
</feature>
<feature type="compositionally biased region" description="Basic and acidic residues" evidence="1">
    <location>
        <begin position="697"/>
        <end position="714"/>
    </location>
</feature>
<reference evidence="2" key="1">
    <citation type="journal article" date="2021" name="Cell">
        <title>Tracing the genetic footprints of vertebrate landing in non-teleost ray-finned fishes.</title>
        <authorList>
            <person name="Bi X."/>
            <person name="Wang K."/>
            <person name="Yang L."/>
            <person name="Pan H."/>
            <person name="Jiang H."/>
            <person name="Wei Q."/>
            <person name="Fang M."/>
            <person name="Yu H."/>
            <person name="Zhu C."/>
            <person name="Cai Y."/>
            <person name="He Y."/>
            <person name="Gan X."/>
            <person name="Zeng H."/>
            <person name="Yu D."/>
            <person name="Zhu Y."/>
            <person name="Jiang H."/>
            <person name="Qiu Q."/>
            <person name="Yang H."/>
            <person name="Zhang Y.E."/>
            <person name="Wang W."/>
            <person name="Zhu M."/>
            <person name="He S."/>
            <person name="Zhang G."/>
        </authorList>
    </citation>
    <scope>NUCLEOTIDE SEQUENCE</scope>
    <source>
        <strain evidence="2">Allg_001</strain>
    </source>
</reference>
<evidence type="ECO:0000313" key="3">
    <source>
        <dbReference type="Proteomes" id="UP000736164"/>
    </source>
</evidence>
<feature type="region of interest" description="Disordered" evidence="1">
    <location>
        <begin position="428"/>
        <end position="506"/>
    </location>
</feature>
<feature type="region of interest" description="Disordered" evidence="1">
    <location>
        <begin position="636"/>
        <end position="714"/>
    </location>
</feature>
<feature type="compositionally biased region" description="Basic and acidic residues" evidence="1">
    <location>
        <begin position="432"/>
        <end position="458"/>
    </location>
</feature>
<feature type="region of interest" description="Disordered" evidence="1">
    <location>
        <begin position="1"/>
        <end position="356"/>
    </location>
</feature>
<dbReference type="AlphaFoldDB" id="A0A8J7TIH8"/>
<feature type="compositionally biased region" description="Low complexity" evidence="1">
    <location>
        <begin position="737"/>
        <end position="748"/>
    </location>
</feature>
<feature type="compositionally biased region" description="Basic and acidic residues" evidence="1">
    <location>
        <begin position="271"/>
        <end position="291"/>
    </location>
</feature>
<keyword evidence="2" id="KW-0418">Kinase</keyword>
<keyword evidence="2" id="KW-0808">Transferase</keyword>
<accession>A0A8J7TIH8</accession>
<keyword evidence="3" id="KW-1185">Reference proteome</keyword>
<feature type="region of interest" description="Disordered" evidence="1">
    <location>
        <begin position="732"/>
        <end position="800"/>
    </location>
</feature>